<evidence type="ECO:0000313" key="3">
    <source>
        <dbReference type="EMBL" id="BCJ33661.1"/>
    </source>
</evidence>
<dbReference type="GO" id="GO:0005615">
    <property type="term" value="C:extracellular space"/>
    <property type="evidence" value="ECO:0007669"/>
    <property type="project" value="InterPro"/>
</dbReference>
<evidence type="ECO:0000256" key="1">
    <source>
        <dbReference type="RuleBase" id="RU000411"/>
    </source>
</evidence>
<dbReference type="PANTHER" id="PTHR11461">
    <property type="entry name" value="SERINE PROTEASE INHIBITOR, SERPIN"/>
    <property type="match status" value="1"/>
</dbReference>
<proteinExistence type="inferred from homology"/>
<dbReference type="Proteomes" id="UP000611640">
    <property type="component" value="Chromosome"/>
</dbReference>
<reference evidence="3 4" key="1">
    <citation type="submission" date="2020-08" db="EMBL/GenBank/DDBJ databases">
        <title>Whole genome shotgun sequence of Actinocatenispora thailandica NBRC 105041.</title>
        <authorList>
            <person name="Komaki H."/>
            <person name="Tamura T."/>
        </authorList>
    </citation>
    <scope>NUCLEOTIDE SEQUENCE [LARGE SCALE GENOMIC DNA]</scope>
    <source>
        <strain evidence="3 4">NBRC 105041</strain>
    </source>
</reference>
<dbReference type="InterPro" id="IPR042185">
    <property type="entry name" value="Serpin_sf_2"/>
</dbReference>
<dbReference type="EMBL" id="AP023355">
    <property type="protein sequence ID" value="BCJ33661.1"/>
    <property type="molecule type" value="Genomic_DNA"/>
</dbReference>
<organism evidence="3 4">
    <name type="scientific">Actinocatenispora thailandica</name>
    <dbReference type="NCBI Taxonomy" id="227318"/>
    <lineage>
        <taxon>Bacteria</taxon>
        <taxon>Bacillati</taxon>
        <taxon>Actinomycetota</taxon>
        <taxon>Actinomycetes</taxon>
        <taxon>Micromonosporales</taxon>
        <taxon>Micromonosporaceae</taxon>
        <taxon>Actinocatenispora</taxon>
    </lineage>
</organism>
<dbReference type="SUPFAM" id="SSF56574">
    <property type="entry name" value="Serpins"/>
    <property type="match status" value="1"/>
</dbReference>
<dbReference type="PANTHER" id="PTHR11461:SF211">
    <property type="entry name" value="GH10112P-RELATED"/>
    <property type="match status" value="1"/>
</dbReference>
<dbReference type="InterPro" id="IPR023796">
    <property type="entry name" value="Serpin_dom"/>
</dbReference>
<sequence length="231" mass="24173">MSAQTGGRIPAIVSADQLAGTGWVLTDAMALDARWEHPFQADDTRSGSFRTPAGPVRADFLHGEGRYRYAAADGWQAVALPYRGGRLEMLALVPDGDRGVPTAATLAALTSGLHDTRLGLALPKVELSWSADLTGTLSTLGMGIAFGGGADFTGISPDAARLAFVAHRATLAVAEKGTRAAAATAVGVTVTSIRVPLRQLRFDHPYLMLIRDRHSGEPVLFARVTDPTGGG</sequence>
<comment type="similarity">
    <text evidence="1">Belongs to the serpin family.</text>
</comment>
<feature type="domain" description="Serpin" evidence="2">
    <location>
        <begin position="1"/>
        <end position="227"/>
    </location>
</feature>
<evidence type="ECO:0000313" key="4">
    <source>
        <dbReference type="Proteomes" id="UP000611640"/>
    </source>
</evidence>
<dbReference type="Pfam" id="PF00079">
    <property type="entry name" value="Serpin"/>
    <property type="match status" value="1"/>
</dbReference>
<dbReference type="InterPro" id="IPR000215">
    <property type="entry name" value="Serpin_fam"/>
</dbReference>
<dbReference type="Gene3D" id="3.30.497.10">
    <property type="entry name" value="Antithrombin, subunit I, domain 2"/>
    <property type="match status" value="1"/>
</dbReference>
<gene>
    <name evidence="3" type="ORF">Athai_11640</name>
</gene>
<dbReference type="GO" id="GO:0004867">
    <property type="term" value="F:serine-type endopeptidase inhibitor activity"/>
    <property type="evidence" value="ECO:0007669"/>
    <property type="project" value="InterPro"/>
</dbReference>
<keyword evidence="4" id="KW-1185">Reference proteome</keyword>
<dbReference type="InterPro" id="IPR036186">
    <property type="entry name" value="Serpin_sf"/>
</dbReference>
<dbReference type="KEGG" id="atl:Athai_11640"/>
<dbReference type="Gene3D" id="2.30.39.10">
    <property type="entry name" value="Alpha-1-antitrypsin, domain 1"/>
    <property type="match status" value="1"/>
</dbReference>
<name>A0A7R7DLF9_9ACTN</name>
<dbReference type="AlphaFoldDB" id="A0A7R7DLF9"/>
<evidence type="ECO:0000259" key="2">
    <source>
        <dbReference type="SMART" id="SM00093"/>
    </source>
</evidence>
<dbReference type="InterPro" id="IPR042178">
    <property type="entry name" value="Serpin_sf_1"/>
</dbReference>
<accession>A0A7R7DLF9</accession>
<protein>
    <recommendedName>
        <fullName evidence="2">Serpin domain-containing protein</fullName>
    </recommendedName>
</protein>
<dbReference type="SMART" id="SM00093">
    <property type="entry name" value="SERPIN"/>
    <property type="match status" value="1"/>
</dbReference>